<dbReference type="InterPro" id="IPR007353">
    <property type="entry name" value="DUF421"/>
</dbReference>
<feature type="domain" description="YetF-like N-terminal transmembrane" evidence="9">
    <location>
        <begin position="5"/>
        <end position="78"/>
    </location>
</feature>
<accession>A0A929MYR3</accession>
<dbReference type="AlphaFoldDB" id="A0A929MYR3"/>
<dbReference type="EMBL" id="JABZFZ010000142">
    <property type="protein sequence ID" value="MBF0939958.1"/>
    <property type="molecule type" value="Genomic_DNA"/>
</dbReference>
<sequence length="224" mass="24303">MDFYTLTAIKFALGILTMIFQINILGKRDFSLNTPLNQVQNYVLGGIIGGVIYNSSITLLQFLIIILIWSLVVIATKILIDYSKTFKKLTACQPELIIRDGQVDIAHCAKVGLTAQSLSRSLRDQGVSRVADVEAAVMETNGSLTIRVRGAESKHSLLPLVSDGQLVPSGLALVGRDAAWVKEQLKAQGYSAVKQVFLAELVDGQLEIAGRAILNAVVLVKHTN</sequence>
<keyword evidence="5 7" id="KW-1133">Transmembrane helix</keyword>
<dbReference type="Proteomes" id="UP000718630">
    <property type="component" value="Unassembled WGS sequence"/>
</dbReference>
<proteinExistence type="inferred from homology"/>
<keyword evidence="4 7" id="KW-0812">Transmembrane</keyword>
<dbReference type="Pfam" id="PF20730">
    <property type="entry name" value="YetF_N"/>
    <property type="match status" value="1"/>
</dbReference>
<evidence type="ECO:0000256" key="5">
    <source>
        <dbReference type="ARBA" id="ARBA00022989"/>
    </source>
</evidence>
<evidence type="ECO:0000313" key="11">
    <source>
        <dbReference type="Proteomes" id="UP000718630"/>
    </source>
</evidence>
<reference evidence="10" key="1">
    <citation type="submission" date="2020-04" db="EMBL/GenBank/DDBJ databases">
        <title>Deep metagenomics examines the oral microbiome during advanced dental caries in children, revealing novel taxa and co-occurrences with host molecules.</title>
        <authorList>
            <person name="Baker J.L."/>
            <person name="Morton J.T."/>
            <person name="Dinis M."/>
            <person name="Alvarez R."/>
            <person name="Tran N.C."/>
            <person name="Knight R."/>
            <person name="Edlund A."/>
        </authorList>
    </citation>
    <scope>NUCLEOTIDE SEQUENCE</scope>
    <source>
        <strain evidence="10">JCVI_32_bin.64</strain>
    </source>
</reference>
<evidence type="ECO:0000256" key="3">
    <source>
        <dbReference type="ARBA" id="ARBA00022475"/>
    </source>
</evidence>
<evidence type="ECO:0000256" key="2">
    <source>
        <dbReference type="ARBA" id="ARBA00006448"/>
    </source>
</evidence>
<dbReference type="PANTHER" id="PTHR34582:SF6">
    <property type="entry name" value="UPF0702 TRANSMEMBRANE PROTEIN YCAP"/>
    <property type="match status" value="1"/>
</dbReference>
<evidence type="ECO:0000259" key="9">
    <source>
        <dbReference type="Pfam" id="PF20730"/>
    </source>
</evidence>
<protein>
    <submittedName>
        <fullName evidence="10">DUF421 domain-containing protein</fullName>
    </submittedName>
</protein>
<comment type="subcellular location">
    <subcellularLocation>
        <location evidence="1">Cell membrane</location>
        <topology evidence="1">Multi-pass membrane protein</topology>
    </subcellularLocation>
</comment>
<keyword evidence="3" id="KW-1003">Cell membrane</keyword>
<evidence type="ECO:0000259" key="8">
    <source>
        <dbReference type="Pfam" id="PF04239"/>
    </source>
</evidence>
<feature type="domain" description="YetF C-terminal" evidence="8">
    <location>
        <begin position="83"/>
        <end position="201"/>
    </location>
</feature>
<evidence type="ECO:0000313" key="10">
    <source>
        <dbReference type="EMBL" id="MBF0939958.1"/>
    </source>
</evidence>
<dbReference type="InterPro" id="IPR048454">
    <property type="entry name" value="YetF_N"/>
</dbReference>
<gene>
    <name evidence="10" type="ORF">HXK03_03665</name>
</gene>
<evidence type="ECO:0000256" key="1">
    <source>
        <dbReference type="ARBA" id="ARBA00004651"/>
    </source>
</evidence>
<comment type="caution">
    <text evidence="10">The sequence shown here is derived from an EMBL/GenBank/DDBJ whole genome shotgun (WGS) entry which is preliminary data.</text>
</comment>
<dbReference type="Gene3D" id="3.30.240.20">
    <property type="entry name" value="bsu07140 like domains"/>
    <property type="match status" value="2"/>
</dbReference>
<name>A0A929MYR3_9ACTO</name>
<dbReference type="PANTHER" id="PTHR34582">
    <property type="entry name" value="UPF0702 TRANSMEMBRANE PROTEIN YCAP"/>
    <property type="match status" value="1"/>
</dbReference>
<evidence type="ECO:0000256" key="7">
    <source>
        <dbReference type="SAM" id="Phobius"/>
    </source>
</evidence>
<dbReference type="InterPro" id="IPR023090">
    <property type="entry name" value="UPF0702_alpha/beta_dom_sf"/>
</dbReference>
<dbReference type="GO" id="GO:0005886">
    <property type="term" value="C:plasma membrane"/>
    <property type="evidence" value="ECO:0007669"/>
    <property type="project" value="UniProtKB-SubCell"/>
</dbReference>
<keyword evidence="6 7" id="KW-0472">Membrane</keyword>
<organism evidence="10 11">
    <name type="scientific">Schaalia georgiae</name>
    <dbReference type="NCBI Taxonomy" id="52768"/>
    <lineage>
        <taxon>Bacteria</taxon>
        <taxon>Bacillati</taxon>
        <taxon>Actinomycetota</taxon>
        <taxon>Actinomycetes</taxon>
        <taxon>Actinomycetales</taxon>
        <taxon>Actinomycetaceae</taxon>
        <taxon>Schaalia</taxon>
    </lineage>
</organism>
<comment type="similarity">
    <text evidence="2">Belongs to the UPF0702 family.</text>
</comment>
<evidence type="ECO:0000256" key="6">
    <source>
        <dbReference type="ARBA" id="ARBA00023136"/>
    </source>
</evidence>
<feature type="transmembrane region" description="Helical" evidence="7">
    <location>
        <begin position="6"/>
        <end position="24"/>
    </location>
</feature>
<dbReference type="Pfam" id="PF04239">
    <property type="entry name" value="DUF421"/>
    <property type="match status" value="1"/>
</dbReference>
<feature type="non-terminal residue" evidence="10">
    <location>
        <position position="224"/>
    </location>
</feature>
<evidence type="ECO:0000256" key="4">
    <source>
        <dbReference type="ARBA" id="ARBA00022692"/>
    </source>
</evidence>